<feature type="region of interest" description="Disordered" evidence="1">
    <location>
        <begin position="476"/>
        <end position="510"/>
    </location>
</feature>
<dbReference type="GO" id="GO:0007218">
    <property type="term" value="P:neuropeptide signaling pathway"/>
    <property type="evidence" value="ECO:0007669"/>
    <property type="project" value="UniProtKB-KW"/>
</dbReference>
<keyword evidence="3" id="KW-1185">Reference proteome</keyword>
<sequence length="612" mass="69516">MLQGVQFPRVTYWAGLSGVEFEAGLVHSEMMIVTCQEEEDTQCLPRKTFLAFLRLPEVSSNLAAYSRSARIIQDGRNDFMHLKALSTEDMSDDTKICLPAEVYFEIFSDPTMRAHLSVIERAQRMVEDPEHDYTSFEAEKRSIATLAKNDDLPASIQERYQGDDVDDDEKRSQSSMTAEEILKLYAGHTPEELGKSAESIITAYTLPSGEIDIESLSRDFHNAKRNVGALARDYALPSGRRNRASSDSDSQESSSTSNKRNIAMLARDRLLPKGNKRNIGSLGRVYIVPSYQGKRNIGALARDSMLPMGKRYLGALVKSGGYPYIYNKRNIASLARNGLYNYVKRNIGTLARDWNLPQSRHSRSLNEKELGAARIDLDNLQRIDSAKHPEDHHHHHHHNHELDFNKLRKGSKVNKNKSILESELVDAKNKTRNKRQIDYSEEYPLPVLQNTNVLDYDDFMEALIAGYPIAEKRFMGAGSESSERHENGDDNDDGTNDDKSINQSPMGYQDVYQPSKRHIGALARLGWLPSFRAARFSRSPRYLVGRQDSSDGPSTNNSPNSPTRSLDTWKRLRTRDMHYQNYQGYCRHGFRKYLSSPSTDDDIIYRASLNDK</sequence>
<keyword evidence="2" id="KW-0527">Neuropeptide</keyword>
<gene>
    <name evidence="2" type="ORF">HICCMSTLAB_LOCUS13500</name>
</gene>
<protein>
    <submittedName>
        <fullName evidence="2">Similar to EAG_05659: Neuropeptide-like 1 (Camponotus floridanus)</fullName>
    </submittedName>
</protein>
<dbReference type="AlphaFoldDB" id="A0A8J2HQ10"/>
<proteinExistence type="predicted"/>
<feature type="region of interest" description="Disordered" evidence="1">
    <location>
        <begin position="388"/>
        <end position="408"/>
    </location>
</feature>
<feature type="region of interest" description="Disordered" evidence="1">
    <location>
        <begin position="152"/>
        <end position="176"/>
    </location>
</feature>
<dbReference type="EMBL" id="CAJNRD030001124">
    <property type="protein sequence ID" value="CAG5108864.1"/>
    <property type="molecule type" value="Genomic_DNA"/>
</dbReference>
<evidence type="ECO:0000256" key="1">
    <source>
        <dbReference type="SAM" id="MobiDB-lite"/>
    </source>
</evidence>
<feature type="compositionally biased region" description="Low complexity" evidence="1">
    <location>
        <begin position="553"/>
        <end position="563"/>
    </location>
</feature>
<feature type="region of interest" description="Disordered" evidence="1">
    <location>
        <begin position="234"/>
        <end position="264"/>
    </location>
</feature>
<feature type="region of interest" description="Disordered" evidence="1">
    <location>
        <begin position="543"/>
        <end position="566"/>
    </location>
</feature>
<dbReference type="Proteomes" id="UP000786811">
    <property type="component" value="Unassembled WGS sequence"/>
</dbReference>
<dbReference type="OrthoDB" id="6426745at2759"/>
<evidence type="ECO:0000313" key="2">
    <source>
        <dbReference type="EMBL" id="CAG5108864.1"/>
    </source>
</evidence>
<organism evidence="2 3">
    <name type="scientific">Cotesia congregata</name>
    <name type="common">Parasitoid wasp</name>
    <name type="synonym">Apanteles congregatus</name>
    <dbReference type="NCBI Taxonomy" id="51543"/>
    <lineage>
        <taxon>Eukaryota</taxon>
        <taxon>Metazoa</taxon>
        <taxon>Ecdysozoa</taxon>
        <taxon>Arthropoda</taxon>
        <taxon>Hexapoda</taxon>
        <taxon>Insecta</taxon>
        <taxon>Pterygota</taxon>
        <taxon>Neoptera</taxon>
        <taxon>Endopterygota</taxon>
        <taxon>Hymenoptera</taxon>
        <taxon>Apocrita</taxon>
        <taxon>Ichneumonoidea</taxon>
        <taxon>Braconidae</taxon>
        <taxon>Microgastrinae</taxon>
        <taxon>Cotesia</taxon>
    </lineage>
</organism>
<name>A0A8J2HQ10_COTCN</name>
<feature type="compositionally biased region" description="Low complexity" evidence="1">
    <location>
        <begin position="245"/>
        <end position="257"/>
    </location>
</feature>
<reference evidence="2" key="1">
    <citation type="submission" date="2021-04" db="EMBL/GenBank/DDBJ databases">
        <authorList>
            <person name="Chebbi M.A.C M."/>
        </authorList>
    </citation>
    <scope>NUCLEOTIDE SEQUENCE</scope>
</reference>
<evidence type="ECO:0000313" key="3">
    <source>
        <dbReference type="Proteomes" id="UP000786811"/>
    </source>
</evidence>
<comment type="caution">
    <text evidence="2">The sequence shown here is derived from an EMBL/GenBank/DDBJ whole genome shotgun (WGS) entry which is preliminary data.</text>
</comment>
<accession>A0A8J2HQ10</accession>